<dbReference type="AlphaFoldDB" id="A0A1W2E831"/>
<dbReference type="CDD" id="cd00570">
    <property type="entry name" value="GST_N_family"/>
    <property type="match status" value="1"/>
</dbReference>
<dbReference type="RefSeq" id="WP_084071350.1">
    <property type="nucleotide sequence ID" value="NZ_FWXY01000026.1"/>
</dbReference>
<dbReference type="Pfam" id="PF00462">
    <property type="entry name" value="Glutaredoxin"/>
    <property type="match status" value="1"/>
</dbReference>
<dbReference type="InterPro" id="IPR002109">
    <property type="entry name" value="Glutaredoxin"/>
</dbReference>
<dbReference type="Gene3D" id="3.40.30.10">
    <property type="entry name" value="Glutaredoxin"/>
    <property type="match status" value="1"/>
</dbReference>
<reference evidence="2 3" key="1">
    <citation type="submission" date="2017-04" db="EMBL/GenBank/DDBJ databases">
        <authorList>
            <person name="Afonso C.L."/>
            <person name="Miller P.J."/>
            <person name="Scott M.A."/>
            <person name="Spackman E."/>
            <person name="Goraichik I."/>
            <person name="Dimitrov K.M."/>
            <person name="Suarez D.L."/>
            <person name="Swayne D.E."/>
        </authorList>
    </citation>
    <scope>NUCLEOTIDE SEQUENCE [LARGE SCALE GENOMIC DNA]</scope>
    <source>
        <strain evidence="2 3">DSM 3385</strain>
    </source>
</reference>
<accession>A0A1W2E831</accession>
<proteinExistence type="predicted"/>
<name>A0A1W2E831_9BACT</name>
<sequence>MAELKLYMTPTCPYCRKVLDFMKQNDITIPLADRDFSPENRQALIDIGGKPQVPCLIIDGTALYESDDIIGWLNENK</sequence>
<dbReference type="EMBL" id="FWXY01000026">
    <property type="protein sequence ID" value="SMD05825.1"/>
    <property type="molecule type" value="Genomic_DNA"/>
</dbReference>
<feature type="domain" description="GST N-terminal" evidence="1">
    <location>
        <begin position="2"/>
        <end position="77"/>
    </location>
</feature>
<evidence type="ECO:0000313" key="2">
    <source>
        <dbReference type="EMBL" id="SMD05825.1"/>
    </source>
</evidence>
<dbReference type="Proteomes" id="UP000192418">
    <property type="component" value="Unassembled WGS sequence"/>
</dbReference>
<evidence type="ECO:0000313" key="3">
    <source>
        <dbReference type="Proteomes" id="UP000192418"/>
    </source>
</evidence>
<dbReference type="InterPro" id="IPR036249">
    <property type="entry name" value="Thioredoxin-like_sf"/>
</dbReference>
<gene>
    <name evidence="2" type="ORF">SAMN02746065_12620</name>
</gene>
<dbReference type="OrthoDB" id="9814618at2"/>
<protein>
    <submittedName>
        <fullName evidence="2">Glutaredoxin</fullName>
    </submittedName>
</protein>
<dbReference type="STRING" id="1121400.SAMN02746065_12620"/>
<organism evidence="2 3">
    <name type="scientific">Desulfocicer vacuolatum DSM 3385</name>
    <dbReference type="NCBI Taxonomy" id="1121400"/>
    <lineage>
        <taxon>Bacteria</taxon>
        <taxon>Pseudomonadati</taxon>
        <taxon>Thermodesulfobacteriota</taxon>
        <taxon>Desulfobacteria</taxon>
        <taxon>Desulfobacterales</taxon>
        <taxon>Desulfobacteraceae</taxon>
        <taxon>Desulfocicer</taxon>
    </lineage>
</organism>
<dbReference type="PROSITE" id="PS51354">
    <property type="entry name" value="GLUTAREDOXIN_2"/>
    <property type="match status" value="1"/>
</dbReference>
<dbReference type="PROSITE" id="PS50404">
    <property type="entry name" value="GST_NTER"/>
    <property type="match status" value="1"/>
</dbReference>
<dbReference type="SUPFAM" id="SSF52833">
    <property type="entry name" value="Thioredoxin-like"/>
    <property type="match status" value="1"/>
</dbReference>
<keyword evidence="3" id="KW-1185">Reference proteome</keyword>
<dbReference type="InterPro" id="IPR004045">
    <property type="entry name" value="Glutathione_S-Trfase_N"/>
</dbReference>
<evidence type="ECO:0000259" key="1">
    <source>
        <dbReference type="PROSITE" id="PS50404"/>
    </source>
</evidence>